<dbReference type="EnsemblFungi" id="EJT81068">
    <property type="protein sequence ID" value="EJT81068"/>
    <property type="gene ID" value="GGTG_01055"/>
</dbReference>
<dbReference type="EMBL" id="GL385395">
    <property type="protein sequence ID" value="EJT81068.1"/>
    <property type="molecule type" value="Genomic_DNA"/>
</dbReference>
<reference evidence="1" key="2">
    <citation type="submission" date="2010-07" db="EMBL/GenBank/DDBJ databases">
        <authorList>
            <consortium name="The Broad Institute Genome Sequencing Platform"/>
            <consortium name="Broad Institute Genome Sequencing Center for Infectious Disease"/>
            <person name="Ma L.-J."/>
            <person name="Dead R."/>
            <person name="Young S."/>
            <person name="Zeng Q."/>
            <person name="Koehrsen M."/>
            <person name="Alvarado L."/>
            <person name="Berlin A."/>
            <person name="Chapman S.B."/>
            <person name="Chen Z."/>
            <person name="Freedman E."/>
            <person name="Gellesch M."/>
            <person name="Goldberg J."/>
            <person name="Griggs A."/>
            <person name="Gujja S."/>
            <person name="Heilman E.R."/>
            <person name="Heiman D."/>
            <person name="Hepburn T."/>
            <person name="Howarth C."/>
            <person name="Jen D."/>
            <person name="Larson L."/>
            <person name="Mehta T."/>
            <person name="Neiman D."/>
            <person name="Pearson M."/>
            <person name="Roberts A."/>
            <person name="Saif S."/>
            <person name="Shea T."/>
            <person name="Shenoy N."/>
            <person name="Sisk P."/>
            <person name="Stolte C."/>
            <person name="Sykes S."/>
            <person name="Walk T."/>
            <person name="White J."/>
            <person name="Yandava C."/>
            <person name="Haas B."/>
            <person name="Nusbaum C."/>
            <person name="Birren B."/>
        </authorList>
    </citation>
    <scope>NUCLEOTIDE SEQUENCE</scope>
    <source>
        <strain evidence="1">R3-111a-1</strain>
    </source>
</reference>
<evidence type="ECO:0000313" key="2">
    <source>
        <dbReference type="EnsemblFungi" id="EJT81068"/>
    </source>
</evidence>
<reference evidence="2" key="4">
    <citation type="journal article" date="2015" name="G3 (Bethesda)">
        <title>Genome sequences of three phytopathogenic species of the Magnaporthaceae family of fungi.</title>
        <authorList>
            <person name="Okagaki L.H."/>
            <person name="Nunes C.C."/>
            <person name="Sailsbery J."/>
            <person name="Clay B."/>
            <person name="Brown D."/>
            <person name="John T."/>
            <person name="Oh Y."/>
            <person name="Young N."/>
            <person name="Fitzgerald M."/>
            <person name="Haas B.J."/>
            <person name="Zeng Q."/>
            <person name="Young S."/>
            <person name="Adiconis X."/>
            <person name="Fan L."/>
            <person name="Levin J.Z."/>
            <person name="Mitchell T.K."/>
            <person name="Okubara P.A."/>
            <person name="Farman M.L."/>
            <person name="Kohn L.M."/>
            <person name="Birren B."/>
            <person name="Ma L.-J."/>
            <person name="Dean R.A."/>
        </authorList>
    </citation>
    <scope>NUCLEOTIDE SEQUENCE</scope>
    <source>
        <strain evidence="2">R3-111a-1</strain>
    </source>
</reference>
<reference evidence="3" key="1">
    <citation type="submission" date="2010-07" db="EMBL/GenBank/DDBJ databases">
        <title>The genome sequence of Gaeumannomyces graminis var. tritici strain R3-111a-1.</title>
        <authorList>
            <consortium name="The Broad Institute Genome Sequencing Platform"/>
            <person name="Ma L.-J."/>
            <person name="Dead R."/>
            <person name="Young S."/>
            <person name="Zeng Q."/>
            <person name="Koehrsen M."/>
            <person name="Alvarado L."/>
            <person name="Berlin A."/>
            <person name="Chapman S.B."/>
            <person name="Chen Z."/>
            <person name="Freedman E."/>
            <person name="Gellesch M."/>
            <person name="Goldberg J."/>
            <person name="Griggs A."/>
            <person name="Gujja S."/>
            <person name="Heilman E.R."/>
            <person name="Heiman D."/>
            <person name="Hepburn T."/>
            <person name="Howarth C."/>
            <person name="Jen D."/>
            <person name="Larson L."/>
            <person name="Mehta T."/>
            <person name="Neiman D."/>
            <person name="Pearson M."/>
            <person name="Roberts A."/>
            <person name="Saif S."/>
            <person name="Shea T."/>
            <person name="Shenoy N."/>
            <person name="Sisk P."/>
            <person name="Stolte C."/>
            <person name="Sykes S."/>
            <person name="Walk T."/>
            <person name="White J."/>
            <person name="Yandava C."/>
            <person name="Haas B."/>
            <person name="Nusbaum C."/>
            <person name="Birren B."/>
        </authorList>
    </citation>
    <scope>NUCLEOTIDE SEQUENCE [LARGE SCALE GENOMIC DNA]</scope>
    <source>
        <strain evidence="3">R3-111a-1</strain>
    </source>
</reference>
<organism evidence="1">
    <name type="scientific">Gaeumannomyces tritici (strain R3-111a-1)</name>
    <name type="common">Wheat and barley take-all root rot fungus</name>
    <name type="synonym">Gaeumannomyces graminis var. tritici</name>
    <dbReference type="NCBI Taxonomy" id="644352"/>
    <lineage>
        <taxon>Eukaryota</taxon>
        <taxon>Fungi</taxon>
        <taxon>Dikarya</taxon>
        <taxon>Ascomycota</taxon>
        <taxon>Pezizomycotina</taxon>
        <taxon>Sordariomycetes</taxon>
        <taxon>Sordariomycetidae</taxon>
        <taxon>Magnaporthales</taxon>
        <taxon>Magnaporthaceae</taxon>
        <taxon>Gaeumannomyces</taxon>
    </lineage>
</organism>
<gene>
    <name evidence="2" type="primary">20341513</name>
    <name evidence="1" type="ORF">GGTG_01055</name>
</gene>
<keyword evidence="3" id="KW-1185">Reference proteome</keyword>
<evidence type="ECO:0000313" key="3">
    <source>
        <dbReference type="Proteomes" id="UP000006039"/>
    </source>
</evidence>
<accession>J3NIH5</accession>
<dbReference type="OrthoDB" id="3565018at2759"/>
<name>J3NIH5_GAET3</name>
<reference evidence="1" key="3">
    <citation type="submission" date="2010-09" db="EMBL/GenBank/DDBJ databases">
        <title>Annotation of Gaeumannomyces graminis var. tritici R3-111a-1.</title>
        <authorList>
            <consortium name="The Broad Institute Genome Sequencing Platform"/>
            <person name="Ma L.-J."/>
            <person name="Dead R."/>
            <person name="Young S.K."/>
            <person name="Zeng Q."/>
            <person name="Gargeya S."/>
            <person name="Fitzgerald M."/>
            <person name="Haas B."/>
            <person name="Abouelleil A."/>
            <person name="Alvarado L."/>
            <person name="Arachchi H.M."/>
            <person name="Berlin A."/>
            <person name="Brown A."/>
            <person name="Chapman S.B."/>
            <person name="Chen Z."/>
            <person name="Dunbar C."/>
            <person name="Freedman E."/>
            <person name="Gearin G."/>
            <person name="Gellesch M."/>
            <person name="Goldberg J."/>
            <person name="Griggs A."/>
            <person name="Gujja S."/>
            <person name="Heiman D."/>
            <person name="Howarth C."/>
            <person name="Larson L."/>
            <person name="Lui A."/>
            <person name="MacDonald P.J.P."/>
            <person name="Mehta T."/>
            <person name="Montmayeur A."/>
            <person name="Murphy C."/>
            <person name="Neiman D."/>
            <person name="Pearson M."/>
            <person name="Priest M."/>
            <person name="Roberts A."/>
            <person name="Saif S."/>
            <person name="Shea T."/>
            <person name="Shenoy N."/>
            <person name="Sisk P."/>
            <person name="Stolte C."/>
            <person name="Sykes S."/>
            <person name="Yandava C."/>
            <person name="Wortman J."/>
            <person name="Nusbaum C."/>
            <person name="Birren B."/>
        </authorList>
    </citation>
    <scope>NUCLEOTIDE SEQUENCE</scope>
    <source>
        <strain evidence="1">R3-111a-1</strain>
    </source>
</reference>
<dbReference type="Proteomes" id="UP000006039">
    <property type="component" value="Unassembled WGS sequence"/>
</dbReference>
<protein>
    <submittedName>
        <fullName evidence="1 2">Uncharacterized protein</fullName>
    </submittedName>
</protein>
<dbReference type="RefSeq" id="XP_009217077.1">
    <property type="nucleotide sequence ID" value="XM_009218813.1"/>
</dbReference>
<proteinExistence type="predicted"/>
<sequence>MLRARSTSAAAGGLSVIQQHDVGNLSQTGWLNKPFSSQGIKLLLAPARPASTTTPAAAASRQSTHADVVGPYIDKPPALGNDGQTAAGIKGEGKATLLTEQQGHEEAERSSPKAVLLEFATLLLEIWHHRPLEMWLAKVGMAGVDASRLESRHMAAIRWLEMTSE</sequence>
<dbReference type="AlphaFoldDB" id="J3NIH5"/>
<evidence type="ECO:0000313" key="1">
    <source>
        <dbReference type="EMBL" id="EJT81068.1"/>
    </source>
</evidence>
<reference evidence="2" key="5">
    <citation type="submission" date="2018-04" db="UniProtKB">
        <authorList>
            <consortium name="EnsemblFungi"/>
        </authorList>
    </citation>
    <scope>IDENTIFICATION</scope>
    <source>
        <strain evidence="2">R3-111a-1</strain>
    </source>
</reference>
<dbReference type="GeneID" id="20341513"/>
<dbReference type="HOGENOM" id="CLU_1610845_0_0_1"/>
<dbReference type="VEuPathDB" id="FungiDB:GGTG_01055"/>